<dbReference type="EMBL" id="LR797115">
    <property type="protein sequence ID" value="CAB4187945.1"/>
    <property type="molecule type" value="Genomic_DNA"/>
</dbReference>
<gene>
    <name evidence="2" type="ORF">UFOVP1020_24</name>
    <name evidence="3" type="ORF">UFOVP1170_19</name>
    <name evidence="4" type="ORF">UFOVP1621_26</name>
    <name evidence="1" type="ORF">UFOVP512_29</name>
</gene>
<protein>
    <submittedName>
        <fullName evidence="1">Uncharacterized protein</fullName>
    </submittedName>
</protein>
<evidence type="ECO:0000313" key="3">
    <source>
        <dbReference type="EMBL" id="CAB4187945.1"/>
    </source>
</evidence>
<sequence length="446" mass="45063">MGITYPGLTTPTPAGSASAPSLVIGPSGLGFYKGTVNTGSSGGSALTSLGIGVIGQTGDLNYGCGPWNFTSRGAMLWGATREYFGGGNPILVFSAHNGVSAGQMMGLGAVAQWNAGNAREPDVLTYGSNGTTIGSQAAVTNAKVLSLWQSVGDNGVSAHDSYDGVAGQWQFYVDGSVSGIYVPGGWSLQTTKIGGGTSTPIDARQDGQVIVGGLFRATGGSNRFDNANLPASSATTAASSSAGTATILYTSSTNLYPVGSVITVAGITPAGFNSADVVVTASSPGSVSYTNSTAGPQTVAGTIKPGTSYSVFENVAVPTSNGLQVTLHDYKGYDRGAASVTPVWMKAYLQNTVTSVPSGVWELWAKVYNGGTGVNTKMIQADGDNNVVNFGARIATTSSVTTGAPTTGTAGAWKMGIRVAATVILDTTQYVQLDIGGTLYKLAIAT</sequence>
<evidence type="ECO:0000313" key="4">
    <source>
        <dbReference type="EMBL" id="CAB4220400.1"/>
    </source>
</evidence>
<dbReference type="EMBL" id="LR797500">
    <property type="protein sequence ID" value="CAB4220400.1"/>
    <property type="molecule type" value="Genomic_DNA"/>
</dbReference>
<proteinExistence type="predicted"/>
<name>A0A6J5MQ40_9CAUD</name>
<reference evidence="1" key="1">
    <citation type="submission" date="2020-04" db="EMBL/GenBank/DDBJ databases">
        <authorList>
            <person name="Chiriac C."/>
            <person name="Salcher M."/>
            <person name="Ghai R."/>
            <person name="Kavagutti S V."/>
        </authorList>
    </citation>
    <scope>NUCLEOTIDE SEQUENCE</scope>
</reference>
<organism evidence="1">
    <name type="scientific">uncultured Caudovirales phage</name>
    <dbReference type="NCBI Taxonomy" id="2100421"/>
    <lineage>
        <taxon>Viruses</taxon>
        <taxon>Duplodnaviria</taxon>
        <taxon>Heunggongvirae</taxon>
        <taxon>Uroviricota</taxon>
        <taxon>Caudoviricetes</taxon>
        <taxon>Peduoviridae</taxon>
        <taxon>Maltschvirus</taxon>
        <taxon>Maltschvirus maltsch</taxon>
    </lineage>
</organism>
<dbReference type="EMBL" id="LR796488">
    <property type="protein sequence ID" value="CAB4147483.1"/>
    <property type="molecule type" value="Genomic_DNA"/>
</dbReference>
<evidence type="ECO:0000313" key="2">
    <source>
        <dbReference type="EMBL" id="CAB4178683.1"/>
    </source>
</evidence>
<dbReference type="EMBL" id="LR796970">
    <property type="protein sequence ID" value="CAB4178683.1"/>
    <property type="molecule type" value="Genomic_DNA"/>
</dbReference>
<evidence type="ECO:0000313" key="1">
    <source>
        <dbReference type="EMBL" id="CAB4147483.1"/>
    </source>
</evidence>
<accession>A0A6J5MQ40</accession>